<keyword evidence="12" id="KW-1185">Reference proteome</keyword>
<dbReference type="InterPro" id="IPR046524">
    <property type="entry name" value="DUF6701"/>
</dbReference>
<dbReference type="SMART" id="SM00560">
    <property type="entry name" value="LamGL"/>
    <property type="match status" value="1"/>
</dbReference>
<keyword evidence="2" id="KW-0479">Metal-binding</keyword>
<dbReference type="Pfam" id="PF13385">
    <property type="entry name" value="Laminin_G_3"/>
    <property type="match status" value="3"/>
</dbReference>
<dbReference type="PANTHER" id="PTHR19277:SF125">
    <property type="entry name" value="B6"/>
    <property type="match status" value="1"/>
</dbReference>
<dbReference type="RefSeq" id="WP_201328589.1">
    <property type="nucleotide sequence ID" value="NZ_AP017470.1"/>
</dbReference>
<feature type="compositionally biased region" description="Acidic residues" evidence="7">
    <location>
        <begin position="1184"/>
        <end position="1197"/>
    </location>
</feature>
<name>A0A7R6PQ08_9BACT</name>
<sequence>MKKVVLCLFIFLAINVFAQSYIYDDSVNYDWIEIDGTGTEVSWDNQCTYYPDDDDKVIINIGFDFYFGCTSYNQVIIGSNGFLQFGNDTGFFRQYNNTSLPVTSNPPSPPSSSCPSSPADNFIAAYWDDLDPGSGGKVYYQTMGSVPNRIFIVEFYRVKRYGGNTRYTFEVILYEKTGDIKCQYKENCTGNSATVGVEIDDNDYIQYLYNENKLNDEEALMFYNTCLPYADYHFDGCYWEDGEAEVLDSRRDFNGTPYNVSTVDDGVICRSADFTADSTSDYISLPNTVLDGANDVSVSFWIKTGYTGAQAIVSAANSTVTYANEFLIYFSNSTRLYIYIKGAYAYTTVNDIADNQWHHFTVVREGTDVYIYQDGSLIAHRTNAPGGALNVEPGGLIIGQEQDSVGGSFQQSQDCQGYVDELLFFRRSLSSSEVQSIYNNQSNGNNWNGDSRTCPNCSPIADWHLDECFWGGSTGEVIDYSGNNYNGTANGDAFTSNALLCYGGNFDGDGDYVEIPSNSDLEPTEKLTICAWIKKSTADTSGLQNIFTNGGWFRALRLSDNNVLFQLRINGTDQYLYSSTQITDTNWHHLVGVYNGSKMKLYIDGNLDATLDVSGSIDQGNYLHCIGSEYGGYYFSGQIDEVMVFETSLSSSKVQELYNNQLSNLNWDGTSRNCVPCSADIEYRMDECLWDGTANEIVDSSGNGHDGQSKNGANIETDDSVICRSGNFSDDNYGVISGTGYTLSLPYTVTCWIKFPLNAPSPHSQYYVLGSINGDGDLVVFYNSGSSVRWGIWNQNRQWETNSLADNLSGWHHIAVVVTSSGSKMYLDGNYVNSVSLYSIGALYYLFTSSDDLNGQTIGTLVDEFKIFGYALSDSQIAYIYNNESSGINYDGTSRDCNGCSNVSYIEITHDGSGIVCYPERVHIRICDSGGNTVTNYTGTITLTTSTGHGTWYSSYTGVTNDDPPQGTLTDNTSDDGQATYQFVAADEGEVTLFLRDTHLETLTIYATDGSADSTGHDSGALVFRASGFVFDSIANQISGKDFSVTVKAVGEDPETGDCTILDYDGTKTITAYVIYQNPSTGSTDLKINGTDISSSGTNISLNFSNGQCTFTANYPDAGQISIRFTDSAEDITGDSNLFVVKPFGFYVSATGNPGASDASGAVFKKAGEQFELVVKAVNWQSADDSDNDGVPDDGADLSDNSITPNYSETVNLISSLVAPSGGASGTLSPTSLNLSGGQGSDSIMTFTEVGIITITATDSDYLGAGSINGNSGNVGRFIPDSFRFDNVTQNPACSSVFTYGGQNFTVDVSLSAVNSNGDITQNYTGDFAKLDFSGLSCSAIINSSTSGDGTLNVNSTTINFNNGQTSFTLPCNYNWSDEHNPENLAIKITATDSDNVSGEGISNYVPFRYGRLRVENGYAPSADQSLTLNVFAEYYQDGDYLLNSDDNCTTYTDSDVSLSNYSGNLDAGETSIVNYSTISNGEGSLTLSPPGVGNEGTVDLIFSAPYYMHFASGRATFGIYRGNDNIISWEELF</sequence>
<comment type="cofactor">
    <cofactor evidence="1">
        <name>Ca(2+)</name>
        <dbReference type="ChEBI" id="CHEBI:29108"/>
    </cofactor>
</comment>
<reference evidence="11 12" key="1">
    <citation type="journal article" date="2012" name="Extremophiles">
        <title>Thermotomaculum hydrothermale gen. nov., sp. nov., a novel heterotrophic thermophile within the phylum Acidobacteria from a deep-sea hydrothermal vent chimney in the Southern Okinawa Trough.</title>
        <authorList>
            <person name="Izumi H."/>
            <person name="Nunoura T."/>
            <person name="Miyazaki M."/>
            <person name="Mino S."/>
            <person name="Toki T."/>
            <person name="Takai K."/>
            <person name="Sako Y."/>
            <person name="Sawabe T."/>
            <person name="Nakagawa S."/>
        </authorList>
    </citation>
    <scope>NUCLEOTIDE SEQUENCE [LARGE SCALE GENOMIC DNA]</scope>
    <source>
        <strain evidence="11 12">AC55</strain>
    </source>
</reference>
<feature type="signal peptide" evidence="8">
    <location>
        <begin position="1"/>
        <end position="18"/>
    </location>
</feature>
<keyword evidence="3 8" id="KW-0732">Signal</keyword>
<dbReference type="InterPro" id="IPR006558">
    <property type="entry name" value="LamG-like"/>
</dbReference>
<dbReference type="SMART" id="SM00159">
    <property type="entry name" value="PTX"/>
    <property type="match status" value="1"/>
</dbReference>
<dbReference type="Gene3D" id="2.60.120.200">
    <property type="match status" value="3"/>
</dbReference>
<evidence type="ECO:0000313" key="11">
    <source>
        <dbReference type="EMBL" id="BBB32246.1"/>
    </source>
</evidence>
<evidence type="ECO:0000256" key="8">
    <source>
        <dbReference type="SAM" id="SignalP"/>
    </source>
</evidence>
<evidence type="ECO:0000259" key="10">
    <source>
        <dbReference type="SMART" id="SM00560"/>
    </source>
</evidence>
<feature type="domain" description="Pentraxin (PTX)" evidence="9">
    <location>
        <begin position="264"/>
        <end position="459"/>
    </location>
</feature>
<evidence type="ECO:0000256" key="6">
    <source>
        <dbReference type="ARBA" id="ARBA00023180"/>
    </source>
</evidence>
<dbReference type="Proteomes" id="UP000595564">
    <property type="component" value="Chromosome"/>
</dbReference>
<dbReference type="InterPro" id="IPR001759">
    <property type="entry name" value="PTX_dom"/>
</dbReference>
<dbReference type="KEGG" id="thyd:TTHT_0673"/>
<evidence type="ECO:0000259" key="9">
    <source>
        <dbReference type="SMART" id="SM00159"/>
    </source>
</evidence>
<gene>
    <name evidence="11" type="primary">mshQ</name>
    <name evidence="11" type="ORF">TTHT_0673</name>
</gene>
<evidence type="ECO:0000256" key="2">
    <source>
        <dbReference type="ARBA" id="ARBA00022723"/>
    </source>
</evidence>
<dbReference type="InterPro" id="IPR051360">
    <property type="entry name" value="Neuronal_Pentraxin_Related"/>
</dbReference>
<dbReference type="GO" id="GO:0046872">
    <property type="term" value="F:metal ion binding"/>
    <property type="evidence" value="ECO:0007669"/>
    <property type="project" value="UniProtKB-KW"/>
</dbReference>
<dbReference type="EMBL" id="AP017470">
    <property type="protein sequence ID" value="BBB32246.1"/>
    <property type="molecule type" value="Genomic_DNA"/>
</dbReference>
<dbReference type="Pfam" id="PF20419">
    <property type="entry name" value="DUF6701"/>
    <property type="match status" value="1"/>
</dbReference>
<keyword evidence="5" id="KW-1015">Disulfide bond</keyword>
<dbReference type="SUPFAM" id="SSF49899">
    <property type="entry name" value="Concanavalin A-like lectins/glucanases"/>
    <property type="match status" value="3"/>
</dbReference>
<dbReference type="PANTHER" id="PTHR19277">
    <property type="entry name" value="PENTRAXIN"/>
    <property type="match status" value="1"/>
</dbReference>
<protein>
    <submittedName>
        <fullName evidence="11">MSHA biogenesis protein MshQ</fullName>
    </submittedName>
</protein>
<evidence type="ECO:0000313" key="12">
    <source>
        <dbReference type="Proteomes" id="UP000595564"/>
    </source>
</evidence>
<keyword evidence="6" id="KW-0325">Glycoprotein</keyword>
<proteinExistence type="predicted"/>
<feature type="chain" id="PRO_5032963839" evidence="8">
    <location>
        <begin position="19"/>
        <end position="1534"/>
    </location>
</feature>
<organism evidence="11 12">
    <name type="scientific">Thermotomaculum hydrothermale</name>
    <dbReference type="NCBI Taxonomy" id="981385"/>
    <lineage>
        <taxon>Bacteria</taxon>
        <taxon>Pseudomonadati</taxon>
        <taxon>Acidobacteriota</taxon>
        <taxon>Holophagae</taxon>
        <taxon>Thermotomaculales</taxon>
        <taxon>Thermotomaculaceae</taxon>
        <taxon>Thermotomaculum</taxon>
    </lineage>
</organism>
<dbReference type="InterPro" id="IPR013320">
    <property type="entry name" value="ConA-like_dom_sf"/>
</dbReference>
<evidence type="ECO:0000256" key="5">
    <source>
        <dbReference type="ARBA" id="ARBA00023157"/>
    </source>
</evidence>
<evidence type="ECO:0000256" key="7">
    <source>
        <dbReference type="SAM" id="MobiDB-lite"/>
    </source>
</evidence>
<evidence type="ECO:0000256" key="3">
    <source>
        <dbReference type="ARBA" id="ARBA00022729"/>
    </source>
</evidence>
<feature type="domain" description="LamG-like jellyroll fold" evidence="10">
    <location>
        <begin position="525"/>
        <end position="652"/>
    </location>
</feature>
<keyword evidence="4" id="KW-0106">Calcium</keyword>
<feature type="region of interest" description="Disordered" evidence="7">
    <location>
        <begin position="1183"/>
        <end position="1202"/>
    </location>
</feature>
<evidence type="ECO:0000256" key="4">
    <source>
        <dbReference type="ARBA" id="ARBA00022837"/>
    </source>
</evidence>
<accession>A0A7R6PQ08</accession>
<evidence type="ECO:0000256" key="1">
    <source>
        <dbReference type="ARBA" id="ARBA00001913"/>
    </source>
</evidence>